<accession>A0ACB8CI53</accession>
<dbReference type="EMBL" id="CM023476">
    <property type="protein sequence ID" value="KAH7942392.1"/>
    <property type="molecule type" value="Genomic_DNA"/>
</dbReference>
<reference evidence="1" key="1">
    <citation type="submission" date="2020-05" db="EMBL/GenBank/DDBJ databases">
        <title>Large-scale comparative analyses of tick genomes elucidate their genetic diversity and vector capacities.</title>
        <authorList>
            <person name="Jia N."/>
            <person name="Wang J."/>
            <person name="Shi W."/>
            <person name="Du L."/>
            <person name="Sun Y."/>
            <person name="Zhan W."/>
            <person name="Jiang J."/>
            <person name="Wang Q."/>
            <person name="Zhang B."/>
            <person name="Ji P."/>
            <person name="Sakyi L.B."/>
            <person name="Cui X."/>
            <person name="Yuan T."/>
            <person name="Jiang B."/>
            <person name="Yang W."/>
            <person name="Lam T.T.-Y."/>
            <person name="Chang Q."/>
            <person name="Ding S."/>
            <person name="Wang X."/>
            <person name="Zhu J."/>
            <person name="Ruan X."/>
            <person name="Zhao L."/>
            <person name="Wei J."/>
            <person name="Que T."/>
            <person name="Du C."/>
            <person name="Cheng J."/>
            <person name="Dai P."/>
            <person name="Han X."/>
            <person name="Huang E."/>
            <person name="Gao Y."/>
            <person name="Liu J."/>
            <person name="Shao H."/>
            <person name="Ye R."/>
            <person name="Li L."/>
            <person name="Wei W."/>
            <person name="Wang X."/>
            <person name="Wang C."/>
            <person name="Yang T."/>
            <person name="Huo Q."/>
            <person name="Li W."/>
            <person name="Guo W."/>
            <person name="Chen H."/>
            <person name="Zhou L."/>
            <person name="Ni X."/>
            <person name="Tian J."/>
            <person name="Zhou Y."/>
            <person name="Sheng Y."/>
            <person name="Liu T."/>
            <person name="Pan Y."/>
            <person name="Xia L."/>
            <person name="Li J."/>
            <person name="Zhao F."/>
            <person name="Cao W."/>
        </authorList>
    </citation>
    <scope>NUCLEOTIDE SEQUENCE</scope>
    <source>
        <strain evidence="1">Dsil-2018</strain>
    </source>
</reference>
<proteinExistence type="predicted"/>
<evidence type="ECO:0000313" key="2">
    <source>
        <dbReference type="Proteomes" id="UP000821865"/>
    </source>
</evidence>
<sequence length="306" mass="34114">MPRIARGAMHTIVPAVHRLYKMPSEFIFHCSIRQTGPPATLYMRLNQPPRRTLPGSLRNLPGQRPFPYPNTTHGTEPRKGPLTCSHYSVIHSELHSEISPENGRCLTAYKKPDLTDSTPVPDQHLLNVWAARQEAQDIYLTRGKTMPDRVRLNRATADSTEYANRLARENWQRHCESFDSHTGAGRVWRTFRGLSQRTRLRTAAEDLALSLRITAQEGADIAGTAFFHNEPPPSYDPSIITSNPSPPAMDDGMNSPFTKAELRAALLSTNTSSAPGPDGITYAILRNLPDNTLEELLALFNQEAPS</sequence>
<comment type="caution">
    <text evidence="1">The sequence shown here is derived from an EMBL/GenBank/DDBJ whole genome shotgun (WGS) entry which is preliminary data.</text>
</comment>
<name>A0ACB8CI53_DERSI</name>
<gene>
    <name evidence="1" type="ORF">HPB49_023762</name>
</gene>
<protein>
    <submittedName>
        <fullName evidence="1">Uncharacterized protein</fullName>
    </submittedName>
</protein>
<organism evidence="1 2">
    <name type="scientific">Dermacentor silvarum</name>
    <name type="common">Tick</name>
    <dbReference type="NCBI Taxonomy" id="543639"/>
    <lineage>
        <taxon>Eukaryota</taxon>
        <taxon>Metazoa</taxon>
        <taxon>Ecdysozoa</taxon>
        <taxon>Arthropoda</taxon>
        <taxon>Chelicerata</taxon>
        <taxon>Arachnida</taxon>
        <taxon>Acari</taxon>
        <taxon>Parasitiformes</taxon>
        <taxon>Ixodida</taxon>
        <taxon>Ixodoidea</taxon>
        <taxon>Ixodidae</taxon>
        <taxon>Rhipicephalinae</taxon>
        <taxon>Dermacentor</taxon>
    </lineage>
</organism>
<dbReference type="Proteomes" id="UP000821865">
    <property type="component" value="Chromosome 7"/>
</dbReference>
<keyword evidence="2" id="KW-1185">Reference proteome</keyword>
<evidence type="ECO:0000313" key="1">
    <source>
        <dbReference type="EMBL" id="KAH7942392.1"/>
    </source>
</evidence>